<evidence type="ECO:0000259" key="1">
    <source>
        <dbReference type="PROSITE" id="PS50075"/>
    </source>
</evidence>
<comment type="caution">
    <text evidence="2">The sequence shown here is derived from an EMBL/GenBank/DDBJ whole genome shotgun (WGS) entry which is preliminary data.</text>
</comment>
<evidence type="ECO:0000313" key="3">
    <source>
        <dbReference type="Proteomes" id="UP000550729"/>
    </source>
</evidence>
<protein>
    <submittedName>
        <fullName evidence="2">Acyl carrier protein</fullName>
    </submittedName>
</protein>
<dbReference type="PROSITE" id="PS50075">
    <property type="entry name" value="CARRIER"/>
    <property type="match status" value="1"/>
</dbReference>
<evidence type="ECO:0000313" key="2">
    <source>
        <dbReference type="EMBL" id="NMO02890.1"/>
    </source>
</evidence>
<name>A0A848KWC1_9ACTN</name>
<dbReference type="Pfam" id="PF00550">
    <property type="entry name" value="PP-binding"/>
    <property type="match status" value="1"/>
</dbReference>
<reference evidence="2 3" key="1">
    <citation type="submission" date="2020-04" db="EMBL/GenBank/DDBJ databases">
        <title>Gordonia sp. nov. TBRC 11910.</title>
        <authorList>
            <person name="Suriyachadkun C."/>
        </authorList>
    </citation>
    <scope>NUCLEOTIDE SEQUENCE [LARGE SCALE GENOMIC DNA]</scope>
    <source>
        <strain evidence="2 3">TBRC 11910</strain>
    </source>
</reference>
<dbReference type="InterPro" id="IPR009081">
    <property type="entry name" value="PP-bd_ACP"/>
</dbReference>
<dbReference type="InterPro" id="IPR036736">
    <property type="entry name" value="ACP-like_sf"/>
</dbReference>
<gene>
    <name evidence="2" type="ORF">HH308_16885</name>
</gene>
<dbReference type="Gene3D" id="1.10.1200.10">
    <property type="entry name" value="ACP-like"/>
    <property type="match status" value="1"/>
</dbReference>
<organism evidence="2 3">
    <name type="scientific">Gordonia asplenii</name>
    <dbReference type="NCBI Taxonomy" id="2725283"/>
    <lineage>
        <taxon>Bacteria</taxon>
        <taxon>Bacillati</taxon>
        <taxon>Actinomycetota</taxon>
        <taxon>Actinomycetes</taxon>
        <taxon>Mycobacteriales</taxon>
        <taxon>Gordoniaceae</taxon>
        <taxon>Gordonia</taxon>
    </lineage>
</organism>
<feature type="domain" description="Carrier" evidence="1">
    <location>
        <begin position="1"/>
        <end position="78"/>
    </location>
</feature>
<dbReference type="Proteomes" id="UP000550729">
    <property type="component" value="Unassembled WGS sequence"/>
</dbReference>
<accession>A0A848KWC1</accession>
<proteinExistence type="predicted"/>
<dbReference type="RefSeq" id="WP_170195394.1">
    <property type="nucleotide sequence ID" value="NZ_JABBNB010000017.1"/>
</dbReference>
<dbReference type="SUPFAM" id="SSF47336">
    <property type="entry name" value="ACP-like"/>
    <property type="match status" value="1"/>
</dbReference>
<dbReference type="NCBIfam" id="NF005480">
    <property type="entry name" value="PRK07081.1"/>
    <property type="match status" value="1"/>
</dbReference>
<keyword evidence="3" id="KW-1185">Reference proteome</keyword>
<sequence>MDTQKIRDALAQHGKLAVDAWTIDTSADLFEAGLTSHASVNVMLALEDDFDIEFPDEDLKKATFASIDNLSAVITKLLDDAA</sequence>
<dbReference type="EMBL" id="JABBNB010000017">
    <property type="protein sequence ID" value="NMO02890.1"/>
    <property type="molecule type" value="Genomic_DNA"/>
</dbReference>
<dbReference type="AlphaFoldDB" id="A0A848KWC1"/>